<organism evidence="1 2">
    <name type="scientific">Corchorus capsularis</name>
    <name type="common">Jute</name>
    <dbReference type="NCBI Taxonomy" id="210143"/>
    <lineage>
        <taxon>Eukaryota</taxon>
        <taxon>Viridiplantae</taxon>
        <taxon>Streptophyta</taxon>
        <taxon>Embryophyta</taxon>
        <taxon>Tracheophyta</taxon>
        <taxon>Spermatophyta</taxon>
        <taxon>Magnoliopsida</taxon>
        <taxon>eudicotyledons</taxon>
        <taxon>Gunneridae</taxon>
        <taxon>Pentapetalae</taxon>
        <taxon>rosids</taxon>
        <taxon>malvids</taxon>
        <taxon>Malvales</taxon>
        <taxon>Malvaceae</taxon>
        <taxon>Grewioideae</taxon>
        <taxon>Apeibeae</taxon>
        <taxon>Corchorus</taxon>
    </lineage>
</organism>
<dbReference type="Proteomes" id="UP000188268">
    <property type="component" value="Unassembled WGS sequence"/>
</dbReference>
<accession>A0A1R3GUK5</accession>
<gene>
    <name evidence="1" type="ORF">CCACVL1_23231</name>
</gene>
<name>A0A1R3GUK5_COCAP</name>
<dbReference type="Gramene" id="OMO61808">
    <property type="protein sequence ID" value="OMO61808"/>
    <property type="gene ID" value="CCACVL1_23231"/>
</dbReference>
<proteinExistence type="predicted"/>
<feature type="non-terminal residue" evidence="1">
    <location>
        <position position="1"/>
    </location>
</feature>
<keyword evidence="2" id="KW-1185">Reference proteome</keyword>
<protein>
    <submittedName>
        <fullName evidence="1">Uncharacterized protein</fullName>
    </submittedName>
</protein>
<sequence>RKEKKKMVFVSKVQTAPYEG</sequence>
<dbReference type="EMBL" id="AWWV01013389">
    <property type="protein sequence ID" value="OMO61808.1"/>
    <property type="molecule type" value="Genomic_DNA"/>
</dbReference>
<comment type="caution">
    <text evidence="1">The sequence shown here is derived from an EMBL/GenBank/DDBJ whole genome shotgun (WGS) entry which is preliminary data.</text>
</comment>
<dbReference type="AlphaFoldDB" id="A0A1R3GUK5"/>
<evidence type="ECO:0000313" key="1">
    <source>
        <dbReference type="EMBL" id="OMO61808.1"/>
    </source>
</evidence>
<reference evidence="1 2" key="1">
    <citation type="submission" date="2013-09" db="EMBL/GenBank/DDBJ databases">
        <title>Corchorus capsularis genome sequencing.</title>
        <authorList>
            <person name="Alam M."/>
            <person name="Haque M.S."/>
            <person name="Islam M.S."/>
            <person name="Emdad E.M."/>
            <person name="Islam M.M."/>
            <person name="Ahmed B."/>
            <person name="Halim A."/>
            <person name="Hossen Q.M.M."/>
            <person name="Hossain M.Z."/>
            <person name="Ahmed R."/>
            <person name="Khan M.M."/>
            <person name="Islam R."/>
            <person name="Rashid M.M."/>
            <person name="Khan S.A."/>
            <person name="Rahman M.S."/>
            <person name="Alam M."/>
        </authorList>
    </citation>
    <scope>NUCLEOTIDE SEQUENCE [LARGE SCALE GENOMIC DNA]</scope>
    <source>
        <strain evidence="2">cv. CVL-1</strain>
        <tissue evidence="1">Whole seedling</tissue>
    </source>
</reference>
<evidence type="ECO:0000313" key="2">
    <source>
        <dbReference type="Proteomes" id="UP000188268"/>
    </source>
</evidence>